<dbReference type="GO" id="GO:0030151">
    <property type="term" value="F:molybdenum ion binding"/>
    <property type="evidence" value="ECO:0007669"/>
    <property type="project" value="InterPro"/>
</dbReference>
<keyword evidence="5" id="KW-1185">Reference proteome</keyword>
<proteinExistence type="predicted"/>
<evidence type="ECO:0000313" key="5">
    <source>
        <dbReference type="Proteomes" id="UP000295794"/>
    </source>
</evidence>
<evidence type="ECO:0000313" key="3">
    <source>
        <dbReference type="EMBL" id="TCU87005.1"/>
    </source>
</evidence>
<dbReference type="PROSITE" id="PS51340">
    <property type="entry name" value="MOSC"/>
    <property type="match status" value="1"/>
</dbReference>
<dbReference type="InterPro" id="IPR011037">
    <property type="entry name" value="Pyrv_Knase-like_insert_dom_sf"/>
</dbReference>
<name>A0A377Q508_9NEIS</name>
<dbReference type="InterPro" id="IPR005302">
    <property type="entry name" value="MoCF_Sase_C"/>
</dbReference>
<dbReference type="Proteomes" id="UP000255108">
    <property type="component" value="Unassembled WGS sequence"/>
</dbReference>
<dbReference type="EMBL" id="SMBT01000005">
    <property type="protein sequence ID" value="TCU87005.1"/>
    <property type="molecule type" value="Genomic_DNA"/>
</dbReference>
<dbReference type="Pfam" id="PF03473">
    <property type="entry name" value="MOSC"/>
    <property type="match status" value="1"/>
</dbReference>
<dbReference type="GO" id="GO:0003824">
    <property type="term" value="F:catalytic activity"/>
    <property type="evidence" value="ECO:0007669"/>
    <property type="project" value="InterPro"/>
</dbReference>
<sequence length="221" mass="24321">MPSLLVHALFAGGISVIGDGGHRSGLRKQRREGAVWVDGQGMADDEIVDLRSHGGPDRALSLFAFEHYAVLQKMFSDTAEPLIAGSMGENIACQGGTDQDFFIGDIYRAGDVVFQISQPRSPCWKLNARFGLPHLSKILQEQHRAGCYARVLTAGFMSAGQAITLQSRQEHSCSIAAFWEQVLCRRPDLATLSALANTAGLAEEWRVRLKDRIRWLKALQV</sequence>
<reference evidence="3 5" key="2">
    <citation type="submission" date="2019-03" db="EMBL/GenBank/DDBJ databases">
        <title>Genomic Encyclopedia of Type Strains, Phase IV (KMG-IV): sequencing the most valuable type-strain genomes for metagenomic binning, comparative biology and taxonomic classification.</title>
        <authorList>
            <person name="Goeker M."/>
        </authorList>
    </citation>
    <scope>NUCLEOTIDE SEQUENCE [LARGE SCALE GENOMIC DNA]</scope>
    <source>
        <strain evidence="3 5">DSM 3764</strain>
    </source>
</reference>
<dbReference type="AlphaFoldDB" id="A0A377Q508"/>
<evidence type="ECO:0000313" key="4">
    <source>
        <dbReference type="Proteomes" id="UP000255108"/>
    </source>
</evidence>
<protein>
    <submittedName>
        <fullName evidence="2">6-N-hydroxylaminopurine resistance protein</fullName>
    </submittedName>
    <submittedName>
        <fullName evidence="3">MOSC domain-containing protein YiiM</fullName>
    </submittedName>
</protein>
<dbReference type="Proteomes" id="UP000295794">
    <property type="component" value="Unassembled WGS sequence"/>
</dbReference>
<gene>
    <name evidence="2" type="primary">yiiM</name>
    <name evidence="3" type="ORF">EV682_105130</name>
    <name evidence="2" type="ORF">NCTC11159_01400</name>
</gene>
<accession>A0A377Q508</accession>
<organism evidence="2 4">
    <name type="scientific">Iodobacter fluviatilis</name>
    <dbReference type="NCBI Taxonomy" id="537"/>
    <lineage>
        <taxon>Bacteria</taxon>
        <taxon>Pseudomonadati</taxon>
        <taxon>Pseudomonadota</taxon>
        <taxon>Betaproteobacteria</taxon>
        <taxon>Neisseriales</taxon>
        <taxon>Chitinibacteraceae</taxon>
        <taxon>Iodobacter</taxon>
    </lineage>
</organism>
<dbReference type="OrthoDB" id="9786134at2"/>
<dbReference type="PANTHER" id="PTHR30212:SF2">
    <property type="entry name" value="PROTEIN YIIM"/>
    <property type="match status" value="1"/>
</dbReference>
<dbReference type="Gene3D" id="2.40.33.20">
    <property type="entry name" value="PK beta-barrel domain-like"/>
    <property type="match status" value="1"/>
</dbReference>
<evidence type="ECO:0000313" key="2">
    <source>
        <dbReference type="EMBL" id="STQ90336.1"/>
    </source>
</evidence>
<evidence type="ECO:0000259" key="1">
    <source>
        <dbReference type="PROSITE" id="PS51340"/>
    </source>
</evidence>
<feature type="domain" description="MOSC" evidence="1">
    <location>
        <begin position="29"/>
        <end position="166"/>
    </location>
</feature>
<dbReference type="InterPro" id="IPR052353">
    <property type="entry name" value="Benzoxazolinone_Detox_Enz"/>
</dbReference>
<dbReference type="GO" id="GO:0030170">
    <property type="term" value="F:pyridoxal phosphate binding"/>
    <property type="evidence" value="ECO:0007669"/>
    <property type="project" value="InterPro"/>
</dbReference>
<dbReference type="SUPFAM" id="SSF50800">
    <property type="entry name" value="PK beta-barrel domain-like"/>
    <property type="match status" value="1"/>
</dbReference>
<reference evidence="2 4" key="1">
    <citation type="submission" date="2018-06" db="EMBL/GenBank/DDBJ databases">
        <authorList>
            <consortium name="Pathogen Informatics"/>
            <person name="Doyle S."/>
        </authorList>
    </citation>
    <scope>NUCLEOTIDE SEQUENCE [LARGE SCALE GENOMIC DNA]</scope>
    <source>
        <strain evidence="2 4">NCTC11159</strain>
    </source>
</reference>
<dbReference type="PANTHER" id="PTHR30212">
    <property type="entry name" value="PROTEIN YIIM"/>
    <property type="match status" value="1"/>
</dbReference>
<dbReference type="RefSeq" id="WP_115226675.1">
    <property type="nucleotide sequence ID" value="NZ_CAWOLO010000005.1"/>
</dbReference>
<dbReference type="EMBL" id="UGHR01000001">
    <property type="protein sequence ID" value="STQ90336.1"/>
    <property type="molecule type" value="Genomic_DNA"/>
</dbReference>